<accession>A0A4P9W6C9</accession>
<keyword evidence="2" id="KW-1185">Reference proteome</keyword>
<dbReference type="Proteomes" id="UP000269721">
    <property type="component" value="Unassembled WGS sequence"/>
</dbReference>
<evidence type="ECO:0000313" key="2">
    <source>
        <dbReference type="Proteomes" id="UP000269721"/>
    </source>
</evidence>
<gene>
    <name evidence="1" type="ORF">BDK51DRAFT_39440</name>
</gene>
<proteinExistence type="predicted"/>
<reference evidence="2" key="1">
    <citation type="journal article" date="2018" name="Nat. Microbiol.">
        <title>Leveraging single-cell genomics to expand the fungal tree of life.</title>
        <authorList>
            <person name="Ahrendt S.R."/>
            <person name="Quandt C.A."/>
            <person name="Ciobanu D."/>
            <person name="Clum A."/>
            <person name="Salamov A."/>
            <person name="Andreopoulos B."/>
            <person name="Cheng J.F."/>
            <person name="Woyke T."/>
            <person name="Pelin A."/>
            <person name="Henrissat B."/>
            <person name="Reynolds N.K."/>
            <person name="Benny G.L."/>
            <person name="Smith M.E."/>
            <person name="James T.Y."/>
            <person name="Grigoriev I.V."/>
        </authorList>
    </citation>
    <scope>NUCLEOTIDE SEQUENCE [LARGE SCALE GENOMIC DNA]</scope>
</reference>
<sequence length="175" mass="19831">MLPVYVKRPSAAKLMRPATHFQLNYHILQCVGCIQVPIAPSLGREIMGSSGSTQRLLQHQRLWYVTPEAVTDWNNRFWNFICGWPGHNNDGRIFRCSDLATRSATFFARLSDRKVIIGSIPEGEVVKAAVPNTFSETLHKQTRNGQSPPTLHNWLLDVTELNDIETQARVRAYTA</sequence>
<evidence type="ECO:0000313" key="1">
    <source>
        <dbReference type="EMBL" id="RKO86915.1"/>
    </source>
</evidence>
<dbReference type="EMBL" id="KZ997818">
    <property type="protein sequence ID" value="RKO86915.1"/>
    <property type="molecule type" value="Genomic_DNA"/>
</dbReference>
<protein>
    <submittedName>
        <fullName evidence="1">Uncharacterized protein</fullName>
    </submittedName>
</protein>
<dbReference type="AlphaFoldDB" id="A0A4P9W6C9"/>
<name>A0A4P9W6C9_9FUNG</name>
<organism evidence="1 2">
    <name type="scientific">Blyttiomyces helicus</name>
    <dbReference type="NCBI Taxonomy" id="388810"/>
    <lineage>
        <taxon>Eukaryota</taxon>
        <taxon>Fungi</taxon>
        <taxon>Fungi incertae sedis</taxon>
        <taxon>Chytridiomycota</taxon>
        <taxon>Chytridiomycota incertae sedis</taxon>
        <taxon>Chytridiomycetes</taxon>
        <taxon>Chytridiomycetes incertae sedis</taxon>
        <taxon>Blyttiomyces</taxon>
    </lineage>
</organism>